<name>A0ABP0YQS3_9ROSI</name>
<sequence length="128" mass="14640">MSSDSSMQIVEFYKLRLAYDITSDIPPTKKSQLPLYSSSSKTVLSQLSTWTNLVTTTGLPVPTCGHSVAILFIFIHSNFRSNHILHPQQSFLPSFLLPLILPNYRHSRRRKPVQCSVNTLLRFFVKLF</sequence>
<protein>
    <submittedName>
        <fullName evidence="1">Uncharacterized protein</fullName>
    </submittedName>
</protein>
<organism evidence="1 2">
    <name type="scientific">Citrullus colocynthis</name>
    <name type="common">colocynth</name>
    <dbReference type="NCBI Taxonomy" id="252529"/>
    <lineage>
        <taxon>Eukaryota</taxon>
        <taxon>Viridiplantae</taxon>
        <taxon>Streptophyta</taxon>
        <taxon>Embryophyta</taxon>
        <taxon>Tracheophyta</taxon>
        <taxon>Spermatophyta</taxon>
        <taxon>Magnoliopsida</taxon>
        <taxon>eudicotyledons</taxon>
        <taxon>Gunneridae</taxon>
        <taxon>Pentapetalae</taxon>
        <taxon>rosids</taxon>
        <taxon>fabids</taxon>
        <taxon>Cucurbitales</taxon>
        <taxon>Cucurbitaceae</taxon>
        <taxon>Benincaseae</taxon>
        <taxon>Citrullus</taxon>
    </lineage>
</organism>
<proteinExistence type="predicted"/>
<keyword evidence="2" id="KW-1185">Reference proteome</keyword>
<reference evidence="1 2" key="1">
    <citation type="submission" date="2024-03" db="EMBL/GenBank/DDBJ databases">
        <authorList>
            <person name="Gkanogiannis A."/>
            <person name="Becerra Lopez-Lavalle L."/>
        </authorList>
    </citation>
    <scope>NUCLEOTIDE SEQUENCE [LARGE SCALE GENOMIC DNA]</scope>
</reference>
<dbReference type="Proteomes" id="UP001642487">
    <property type="component" value="Chromosome 4"/>
</dbReference>
<gene>
    <name evidence="1" type="ORF">CITCOLO1_LOCUS13191</name>
</gene>
<dbReference type="EMBL" id="OZ021738">
    <property type="protein sequence ID" value="CAK9321125.1"/>
    <property type="molecule type" value="Genomic_DNA"/>
</dbReference>
<evidence type="ECO:0000313" key="1">
    <source>
        <dbReference type="EMBL" id="CAK9321125.1"/>
    </source>
</evidence>
<evidence type="ECO:0000313" key="2">
    <source>
        <dbReference type="Proteomes" id="UP001642487"/>
    </source>
</evidence>
<accession>A0ABP0YQS3</accession>